<reference evidence="2 3" key="1">
    <citation type="submission" date="2020-12" db="EMBL/GenBank/DDBJ databases">
        <authorList>
            <person name="Ruan W."/>
            <person name="Khan S.A."/>
            <person name="Jeon C.O."/>
        </authorList>
    </citation>
    <scope>NUCLEOTIDE SEQUENCE [LARGE SCALE GENOMIC DNA]</scope>
    <source>
        <strain evidence="2 3">MA-13</strain>
    </source>
</reference>
<evidence type="ECO:0008006" key="4">
    <source>
        <dbReference type="Google" id="ProtNLM"/>
    </source>
</evidence>
<evidence type="ECO:0000256" key="1">
    <source>
        <dbReference type="SAM" id="SignalP"/>
    </source>
</evidence>
<proteinExistence type="predicted"/>
<organism evidence="2 3">
    <name type="scientific">Rheinheimera maricola</name>
    <dbReference type="NCBI Taxonomy" id="2793282"/>
    <lineage>
        <taxon>Bacteria</taxon>
        <taxon>Pseudomonadati</taxon>
        <taxon>Pseudomonadota</taxon>
        <taxon>Gammaproteobacteria</taxon>
        <taxon>Chromatiales</taxon>
        <taxon>Chromatiaceae</taxon>
        <taxon>Rheinheimera</taxon>
    </lineage>
</organism>
<feature type="signal peptide" evidence="1">
    <location>
        <begin position="1"/>
        <end position="21"/>
    </location>
</feature>
<dbReference type="InterPro" id="IPR036249">
    <property type="entry name" value="Thioredoxin-like_sf"/>
</dbReference>
<reference evidence="2 3" key="2">
    <citation type="submission" date="2021-08" db="EMBL/GenBank/DDBJ databases">
        <title>Rheinheimera aquimaris sp. nov., isolated from seawater of the East Sea in Korea.</title>
        <authorList>
            <person name="Kim K.H."/>
            <person name="Wenting R."/>
            <person name="Kim K.R."/>
            <person name="Jeon C.O."/>
        </authorList>
    </citation>
    <scope>NUCLEOTIDE SEQUENCE [LARGE SCALE GENOMIC DNA]</scope>
    <source>
        <strain evidence="2 3">MA-13</strain>
    </source>
</reference>
<protein>
    <recommendedName>
        <fullName evidence="4">Thioredoxin family protein</fullName>
    </recommendedName>
</protein>
<evidence type="ECO:0000313" key="2">
    <source>
        <dbReference type="EMBL" id="MBZ9611648.1"/>
    </source>
</evidence>
<keyword evidence="3" id="KW-1185">Reference proteome</keyword>
<keyword evidence="1" id="KW-0732">Signal</keyword>
<gene>
    <name evidence="2" type="ORF">I4W93_008550</name>
</gene>
<dbReference type="SUPFAM" id="SSF52833">
    <property type="entry name" value="Thioredoxin-like"/>
    <property type="match status" value="1"/>
</dbReference>
<dbReference type="Proteomes" id="UP000663814">
    <property type="component" value="Unassembled WGS sequence"/>
</dbReference>
<feature type="chain" id="PRO_5047252701" description="Thioredoxin family protein" evidence="1">
    <location>
        <begin position="22"/>
        <end position="258"/>
    </location>
</feature>
<name>A0ABS7X7X4_9GAMM</name>
<evidence type="ECO:0000313" key="3">
    <source>
        <dbReference type="Proteomes" id="UP000663814"/>
    </source>
</evidence>
<sequence length="258" mass="28613">MLKPCLILLTLLSLLLFTSRADTLPAAALAFTDEQQVLPTLSALQQNAVAEQKLLLLVLGSGWCHDSEALLKQFNQPAFAAQLQQRFNIALVDVGYLQYGQAVTQRYQLPLYYGTPTVMVINPATGQLLNKADLMHWTNAASHSATDYQQYFMQQDFLATAAQQPDIAPALMQQINQFERQQADKLALAYQHLGPLLAGFESSDTMPDNAFRRSWNEVAAFRSAIIPAVQQLQQQAATLPADGQLQLPVYPPFSFSKQ</sequence>
<dbReference type="EMBL" id="JAERPS020000002">
    <property type="protein sequence ID" value="MBZ9611648.1"/>
    <property type="molecule type" value="Genomic_DNA"/>
</dbReference>
<accession>A0ABS7X7X4</accession>
<dbReference type="Gene3D" id="3.40.30.10">
    <property type="entry name" value="Glutaredoxin"/>
    <property type="match status" value="1"/>
</dbReference>
<comment type="caution">
    <text evidence="2">The sequence shown here is derived from an EMBL/GenBank/DDBJ whole genome shotgun (WGS) entry which is preliminary data.</text>
</comment>
<dbReference type="RefSeq" id="WP_205309809.1">
    <property type="nucleotide sequence ID" value="NZ_JAERPS020000002.1"/>
</dbReference>